<sequence>MTATEIVDAELVDEQPPEAPPLRGTSLVVADGRAGTRPGLSDAARRRLEQSTPEETRRAYQREWNRFFAWCWKNAVRPLPCTDDDLSNWVAERCDSSDGISAIRQGIGAVVMAHETRYGVGKGPKTKESWRILSSYKRERFDAGHRADQAATFNADQLREMLLTIPNDHPAGVRDRALLCTMVASMNRRKAWNSLDIEDVTEDELDPESADQELLADLRAFVGRSKTDQAARGRTVVIPPGEHELSDPVGNLQAWLCEMGVQGVTTGPLWRPFSRGGRILDRRLNTDHARLLVRDAAARAGLKAPHGRTFKAHSTRASAVRIARKAGKTWSSIEEQGGWVPGSTAAKGYDRPEEEENAMRGAGL</sequence>
<organism evidence="5 6">
    <name type="scientific">Kitasatospora viridis</name>
    <dbReference type="NCBI Taxonomy" id="281105"/>
    <lineage>
        <taxon>Bacteria</taxon>
        <taxon>Bacillati</taxon>
        <taxon>Actinomycetota</taxon>
        <taxon>Actinomycetes</taxon>
        <taxon>Kitasatosporales</taxon>
        <taxon>Streptomycetaceae</taxon>
        <taxon>Kitasatospora</taxon>
    </lineage>
</organism>
<comment type="caution">
    <text evidence="5">The sequence shown here is derived from an EMBL/GenBank/DDBJ whole genome shotgun (WGS) entry which is preliminary data.</text>
</comment>
<dbReference type="RefSeq" id="WP_145911545.1">
    <property type="nucleotide sequence ID" value="NZ_BAAAMZ010000022.1"/>
</dbReference>
<keyword evidence="2" id="KW-0233">DNA recombination</keyword>
<dbReference type="AlphaFoldDB" id="A0A561SA54"/>
<dbReference type="InterPro" id="IPR013762">
    <property type="entry name" value="Integrase-like_cat_sf"/>
</dbReference>
<evidence type="ECO:0000313" key="5">
    <source>
        <dbReference type="EMBL" id="TWF71752.1"/>
    </source>
</evidence>
<protein>
    <recommendedName>
        <fullName evidence="4">Tyr recombinase domain-containing protein</fullName>
    </recommendedName>
</protein>
<evidence type="ECO:0000256" key="2">
    <source>
        <dbReference type="ARBA" id="ARBA00023172"/>
    </source>
</evidence>
<reference evidence="5 6" key="1">
    <citation type="submission" date="2019-06" db="EMBL/GenBank/DDBJ databases">
        <title>Sequencing the genomes of 1000 actinobacteria strains.</title>
        <authorList>
            <person name="Klenk H.-P."/>
        </authorList>
    </citation>
    <scope>NUCLEOTIDE SEQUENCE [LARGE SCALE GENOMIC DNA]</scope>
    <source>
        <strain evidence="5 6">DSM 44826</strain>
    </source>
</reference>
<accession>A0A561SA54</accession>
<feature type="region of interest" description="Disordered" evidence="3">
    <location>
        <begin position="334"/>
        <end position="364"/>
    </location>
</feature>
<proteinExistence type="predicted"/>
<dbReference type="SUPFAM" id="SSF56349">
    <property type="entry name" value="DNA breaking-rejoining enzymes"/>
    <property type="match status" value="1"/>
</dbReference>
<gene>
    <name evidence="5" type="ORF">FHX73_18123</name>
</gene>
<feature type="region of interest" description="Disordered" evidence="3">
    <location>
        <begin position="1"/>
        <end position="56"/>
    </location>
</feature>
<dbReference type="GO" id="GO:0006310">
    <property type="term" value="P:DNA recombination"/>
    <property type="evidence" value="ECO:0007669"/>
    <property type="project" value="UniProtKB-KW"/>
</dbReference>
<dbReference type="Proteomes" id="UP000317940">
    <property type="component" value="Unassembled WGS sequence"/>
</dbReference>
<dbReference type="GO" id="GO:0003677">
    <property type="term" value="F:DNA binding"/>
    <property type="evidence" value="ECO:0007669"/>
    <property type="project" value="UniProtKB-KW"/>
</dbReference>
<feature type="compositionally biased region" description="Basic and acidic residues" evidence="3">
    <location>
        <begin position="43"/>
        <end position="56"/>
    </location>
</feature>
<dbReference type="InterPro" id="IPR011010">
    <property type="entry name" value="DNA_brk_join_enz"/>
</dbReference>
<keyword evidence="1" id="KW-0238">DNA-binding</keyword>
<dbReference type="OrthoDB" id="9815875at2"/>
<dbReference type="GO" id="GO:0015074">
    <property type="term" value="P:DNA integration"/>
    <property type="evidence" value="ECO:0007669"/>
    <property type="project" value="InterPro"/>
</dbReference>
<evidence type="ECO:0000259" key="4">
    <source>
        <dbReference type="PROSITE" id="PS51898"/>
    </source>
</evidence>
<evidence type="ECO:0000256" key="3">
    <source>
        <dbReference type="SAM" id="MobiDB-lite"/>
    </source>
</evidence>
<dbReference type="PROSITE" id="PS51898">
    <property type="entry name" value="TYR_RECOMBINASE"/>
    <property type="match status" value="1"/>
</dbReference>
<feature type="domain" description="Tyr recombinase" evidence="4">
    <location>
        <begin position="148"/>
        <end position="362"/>
    </location>
</feature>
<dbReference type="SUPFAM" id="SSF47823">
    <property type="entry name" value="lambda integrase-like, N-terminal domain"/>
    <property type="match status" value="1"/>
</dbReference>
<dbReference type="InterPro" id="IPR010998">
    <property type="entry name" value="Integrase_recombinase_N"/>
</dbReference>
<dbReference type="Gene3D" id="1.10.443.10">
    <property type="entry name" value="Intergrase catalytic core"/>
    <property type="match status" value="1"/>
</dbReference>
<name>A0A561SA54_9ACTN</name>
<feature type="compositionally biased region" description="Acidic residues" evidence="3">
    <location>
        <begin position="7"/>
        <end position="16"/>
    </location>
</feature>
<evidence type="ECO:0000256" key="1">
    <source>
        <dbReference type="ARBA" id="ARBA00023125"/>
    </source>
</evidence>
<keyword evidence="6" id="KW-1185">Reference proteome</keyword>
<dbReference type="Gene3D" id="1.10.150.130">
    <property type="match status" value="1"/>
</dbReference>
<evidence type="ECO:0000313" key="6">
    <source>
        <dbReference type="Proteomes" id="UP000317940"/>
    </source>
</evidence>
<dbReference type="InterPro" id="IPR002104">
    <property type="entry name" value="Integrase_catalytic"/>
</dbReference>
<dbReference type="EMBL" id="VIWT01000008">
    <property type="protein sequence ID" value="TWF71752.1"/>
    <property type="molecule type" value="Genomic_DNA"/>
</dbReference>